<organism evidence="2 3">
    <name type="scientific">Dawidia soli</name>
    <dbReference type="NCBI Taxonomy" id="2782352"/>
    <lineage>
        <taxon>Bacteria</taxon>
        <taxon>Pseudomonadati</taxon>
        <taxon>Bacteroidota</taxon>
        <taxon>Cytophagia</taxon>
        <taxon>Cytophagales</taxon>
        <taxon>Chryseotaleaceae</taxon>
        <taxon>Dawidia</taxon>
    </lineage>
</organism>
<gene>
    <name evidence="2" type="ORF">KK078_01980</name>
</gene>
<reference evidence="2 3" key="1">
    <citation type="submission" date="2021-05" db="EMBL/GenBank/DDBJ databases">
        <title>A Polyphasic approach of four new species of the genus Ohtaekwangia: Ohtaekwangia histidinii sp. nov., Ohtaekwangia cretensis sp. nov., Ohtaekwangia indiensis sp. nov., Ohtaekwangia reichenbachii sp. nov. from diverse environment.</title>
        <authorList>
            <person name="Octaviana S."/>
        </authorList>
    </citation>
    <scope>NUCLEOTIDE SEQUENCE [LARGE SCALE GENOMIC DNA]</scope>
    <source>
        <strain evidence="2 3">PWU37</strain>
    </source>
</reference>
<comment type="caution">
    <text evidence="2">The sequence shown here is derived from an EMBL/GenBank/DDBJ whole genome shotgun (WGS) entry which is preliminary data.</text>
</comment>
<dbReference type="SUPFAM" id="SSF109854">
    <property type="entry name" value="DinB/YfiT-like putative metalloenzymes"/>
    <property type="match status" value="1"/>
</dbReference>
<name>A0AAP2D9X1_9BACT</name>
<dbReference type="AlphaFoldDB" id="A0AAP2D9X1"/>
<dbReference type="Pfam" id="PF12867">
    <property type="entry name" value="DinB_2"/>
    <property type="match status" value="1"/>
</dbReference>
<protein>
    <submittedName>
        <fullName evidence="2">DinB family protein</fullName>
    </submittedName>
</protein>
<evidence type="ECO:0000313" key="3">
    <source>
        <dbReference type="Proteomes" id="UP001319180"/>
    </source>
</evidence>
<evidence type="ECO:0000313" key="2">
    <source>
        <dbReference type="EMBL" id="MBT1685302.1"/>
    </source>
</evidence>
<dbReference type="InterPro" id="IPR024775">
    <property type="entry name" value="DinB-like"/>
</dbReference>
<dbReference type="InterPro" id="IPR034660">
    <property type="entry name" value="DinB/YfiT-like"/>
</dbReference>
<dbReference type="Gene3D" id="1.20.120.450">
    <property type="entry name" value="dinb family like domain"/>
    <property type="match status" value="1"/>
</dbReference>
<keyword evidence="3" id="KW-1185">Reference proteome</keyword>
<sequence length="170" mass="19494">MARPDLSAIPEGYKGYVTLAKDYDFLDALDIARKRMAGLVQSLPEDKGEYRYGPDKWTIKELLCHLVDAERIFTYRALRFARNDKTALHGFEENDYAPQANAHGRTLAQIAREAANLRQSTIDMFQSFTPEMLQRSGSANGKILSVFHLGYVIAGHEMHHYNILRERYLQ</sequence>
<dbReference type="Proteomes" id="UP001319180">
    <property type="component" value="Unassembled WGS sequence"/>
</dbReference>
<evidence type="ECO:0000259" key="1">
    <source>
        <dbReference type="Pfam" id="PF12867"/>
    </source>
</evidence>
<proteinExistence type="predicted"/>
<dbReference type="EMBL" id="JAHESC010000002">
    <property type="protein sequence ID" value="MBT1685302.1"/>
    <property type="molecule type" value="Genomic_DNA"/>
</dbReference>
<accession>A0AAP2D9X1</accession>
<feature type="domain" description="DinB-like" evidence="1">
    <location>
        <begin position="28"/>
        <end position="163"/>
    </location>
</feature>
<dbReference type="RefSeq" id="WP_254088553.1">
    <property type="nucleotide sequence ID" value="NZ_JAHESC010000002.1"/>
</dbReference>